<gene>
    <name evidence="1" type="ORF">SAMN05421790_10771</name>
</gene>
<dbReference type="Proteomes" id="UP000186795">
    <property type="component" value="Unassembled WGS sequence"/>
</dbReference>
<proteinExistence type="predicted"/>
<organism evidence="1 2">
    <name type="scientific">Kroppenstedtia eburnea</name>
    <dbReference type="NCBI Taxonomy" id="714067"/>
    <lineage>
        <taxon>Bacteria</taxon>
        <taxon>Bacillati</taxon>
        <taxon>Bacillota</taxon>
        <taxon>Bacilli</taxon>
        <taxon>Bacillales</taxon>
        <taxon>Thermoactinomycetaceae</taxon>
        <taxon>Kroppenstedtia</taxon>
    </lineage>
</organism>
<name>A0A1N7MV55_9BACL</name>
<sequence>MVGAVKNLWHSGQYKVIPFPCSFARDHSRSTIVIFTMEQREDERTVLFPSPISWLTKSHEGEINMFNMQLVVKKPLEDIPQTFSVKKYDVELDDGRSVIYDICEVFSNTGEISFFVSGFGQKEWPVDCLFDLSSVIEQLPEIIIKVNDRSDFILDFYEQGIEREVRFAYCGDHYVLTCKSRTDWNPEPDKIRMKKEDVRFLFMNLYNKFIELGNYLCPDLTGNKLLRKWLEYGQ</sequence>
<protein>
    <submittedName>
        <fullName evidence="1">Uncharacterized protein</fullName>
    </submittedName>
</protein>
<accession>A0A1N7MV55</accession>
<keyword evidence="2" id="KW-1185">Reference proteome</keyword>
<reference evidence="2" key="1">
    <citation type="submission" date="2017-01" db="EMBL/GenBank/DDBJ databases">
        <authorList>
            <person name="Varghese N."/>
            <person name="Submissions S."/>
        </authorList>
    </citation>
    <scope>NUCLEOTIDE SEQUENCE [LARGE SCALE GENOMIC DNA]</scope>
    <source>
        <strain evidence="2">DSM 45196</strain>
    </source>
</reference>
<evidence type="ECO:0000313" key="1">
    <source>
        <dbReference type="EMBL" id="SIS89976.1"/>
    </source>
</evidence>
<dbReference type="AlphaFoldDB" id="A0A1N7MV55"/>
<evidence type="ECO:0000313" key="2">
    <source>
        <dbReference type="Proteomes" id="UP000186795"/>
    </source>
</evidence>
<dbReference type="EMBL" id="FTOD01000007">
    <property type="protein sequence ID" value="SIS89976.1"/>
    <property type="molecule type" value="Genomic_DNA"/>
</dbReference>